<keyword evidence="2" id="KW-1003">Cell membrane</keyword>
<sequence length="564" mass="59830">MKLSFRTKLLAPLVICWISLWAVTLTDIYHTSQRRLEERQNSLKSATEIGLSVAKEYAAMVAAGTLPEDEAKKQALARIRAMRFGADGYITVISSEPKMVMHPIKPEMDGKEMSGFKDAKGNALFNQMADIAKGPGKGWVEYVWPKPGNPDQKAVFAKGSYVLTFKPWDWSFVAGIYLDDLTDAAISDFWTAFVALAIIGIFLNGAVLMVAFSMNRAIGGDPEDAAEVARRIAAGDLSQPVKVKPKDQSSLLYAMKTMQDSLLDIVTKVRLGTESITTATNEMAAGNLDLSSRTEQQAASLEETASSMDELTSTVKQNADNARQANDMALAASEVAGKGGAVVAEVVSTMAAINESSHKIVDIIGVIDGIAFQTNILALNAAVEAARAGEQGRGFAVVANEVRTLAQRSAAAAKEIKALIDNSVDKVHAGSALVDQAGETMQEVVTSVKRVANLIGDIAMASQEQNSGIDQVNKAIAQMDQVTQQNAALVEEAAASADAMHKQAEELAQAVQVFKIDATAVATVPAPVIAARAAAPVRTAAPARPARRAPALPATSAADGWEEF</sequence>
<dbReference type="PANTHER" id="PTHR43531">
    <property type="entry name" value="PROTEIN ICFG"/>
    <property type="match status" value="1"/>
</dbReference>
<dbReference type="SMART" id="SM00283">
    <property type="entry name" value="MA"/>
    <property type="match status" value="1"/>
</dbReference>
<protein>
    <submittedName>
        <fullName evidence="13">Chemotaxis protein</fullName>
    </submittedName>
</protein>
<dbReference type="InterPro" id="IPR033480">
    <property type="entry name" value="sCache_2"/>
</dbReference>
<evidence type="ECO:0000256" key="3">
    <source>
        <dbReference type="ARBA" id="ARBA00022481"/>
    </source>
</evidence>
<dbReference type="SUPFAM" id="SSF58104">
    <property type="entry name" value="Methyl-accepting chemotaxis protein (MCP) signaling domain"/>
    <property type="match status" value="1"/>
</dbReference>
<keyword evidence="8" id="KW-0807">Transducer</keyword>
<dbReference type="PANTHER" id="PTHR43531:SF14">
    <property type="entry name" value="METHYL-ACCEPTING CHEMOTAXIS PROTEIN I-RELATED"/>
    <property type="match status" value="1"/>
</dbReference>
<keyword evidence="14" id="KW-1185">Reference proteome</keyword>
<evidence type="ECO:0000256" key="9">
    <source>
        <dbReference type="SAM" id="Coils"/>
    </source>
</evidence>
<dbReference type="PROSITE" id="PS50111">
    <property type="entry name" value="CHEMOTAXIS_TRANSDUC_2"/>
    <property type="match status" value="1"/>
</dbReference>
<comment type="caution">
    <text evidence="13">The sequence shown here is derived from an EMBL/GenBank/DDBJ whole genome shotgun (WGS) entry which is preliminary data.</text>
</comment>
<evidence type="ECO:0000256" key="7">
    <source>
        <dbReference type="ARBA" id="ARBA00029447"/>
    </source>
</evidence>
<dbReference type="SMART" id="SM01049">
    <property type="entry name" value="Cache_2"/>
    <property type="match status" value="1"/>
</dbReference>
<evidence type="ECO:0000259" key="12">
    <source>
        <dbReference type="PROSITE" id="PS50111"/>
    </source>
</evidence>
<dbReference type="GO" id="GO:0006935">
    <property type="term" value="P:chemotaxis"/>
    <property type="evidence" value="ECO:0007669"/>
    <property type="project" value="InterPro"/>
</dbReference>
<dbReference type="InterPro" id="IPR004089">
    <property type="entry name" value="MCPsignal_dom"/>
</dbReference>
<dbReference type="GO" id="GO:0004888">
    <property type="term" value="F:transmembrane signaling receptor activity"/>
    <property type="evidence" value="ECO:0007669"/>
    <property type="project" value="InterPro"/>
</dbReference>
<evidence type="ECO:0000313" key="14">
    <source>
        <dbReference type="Proteomes" id="UP000197535"/>
    </source>
</evidence>
<feature type="region of interest" description="Disordered" evidence="10">
    <location>
        <begin position="540"/>
        <end position="564"/>
    </location>
</feature>
<dbReference type="Gene3D" id="1.10.287.950">
    <property type="entry name" value="Methyl-accepting chemotaxis protein"/>
    <property type="match status" value="1"/>
</dbReference>
<evidence type="ECO:0000256" key="11">
    <source>
        <dbReference type="SAM" id="Phobius"/>
    </source>
</evidence>
<comment type="similarity">
    <text evidence="7">Belongs to the methyl-accepting chemotaxis (MCP) protein family.</text>
</comment>
<dbReference type="GO" id="GO:0007165">
    <property type="term" value="P:signal transduction"/>
    <property type="evidence" value="ECO:0007669"/>
    <property type="project" value="UniProtKB-KW"/>
</dbReference>
<accession>A0A254THW4</accession>
<dbReference type="AlphaFoldDB" id="A0A254THW4"/>
<dbReference type="EMBL" id="LSTO01000001">
    <property type="protein sequence ID" value="OWW19278.1"/>
    <property type="molecule type" value="Genomic_DNA"/>
</dbReference>
<keyword evidence="3" id="KW-0488">Methylation</keyword>
<dbReference type="Proteomes" id="UP000197535">
    <property type="component" value="Unassembled WGS sequence"/>
</dbReference>
<evidence type="ECO:0000256" key="2">
    <source>
        <dbReference type="ARBA" id="ARBA00022475"/>
    </source>
</evidence>
<name>A0A254THW4_9BURK</name>
<reference evidence="13 14" key="1">
    <citation type="submission" date="2016-02" db="EMBL/GenBank/DDBJ databases">
        <authorList>
            <person name="Wen L."/>
            <person name="He K."/>
            <person name="Yang H."/>
        </authorList>
    </citation>
    <scope>NUCLEOTIDE SEQUENCE [LARGE SCALE GENOMIC DNA]</scope>
    <source>
        <strain evidence="13 14">TSA40</strain>
    </source>
</reference>
<dbReference type="Pfam" id="PF17200">
    <property type="entry name" value="sCache_2"/>
    <property type="match status" value="1"/>
</dbReference>
<feature type="transmembrane region" description="Helical" evidence="11">
    <location>
        <begin position="189"/>
        <end position="212"/>
    </location>
</feature>
<keyword evidence="9" id="KW-0175">Coiled coil</keyword>
<gene>
    <name evidence="13" type="ORF">AYR66_06960</name>
</gene>
<feature type="domain" description="Methyl-accepting transducer" evidence="12">
    <location>
        <begin position="272"/>
        <end position="501"/>
    </location>
</feature>
<evidence type="ECO:0000256" key="10">
    <source>
        <dbReference type="SAM" id="MobiDB-lite"/>
    </source>
</evidence>
<dbReference type="RefSeq" id="WP_088709561.1">
    <property type="nucleotide sequence ID" value="NZ_LSTO01000001.1"/>
</dbReference>
<dbReference type="GO" id="GO:0005886">
    <property type="term" value="C:plasma membrane"/>
    <property type="evidence" value="ECO:0007669"/>
    <property type="project" value="UniProtKB-SubCell"/>
</dbReference>
<dbReference type="CDD" id="cd17529">
    <property type="entry name" value="HAMP_I"/>
    <property type="match status" value="1"/>
</dbReference>
<feature type="compositionally biased region" description="Low complexity" evidence="10">
    <location>
        <begin position="540"/>
        <end position="558"/>
    </location>
</feature>
<dbReference type="Gene3D" id="3.30.450.20">
    <property type="entry name" value="PAS domain"/>
    <property type="match status" value="1"/>
</dbReference>
<dbReference type="FunFam" id="1.10.287.950:FF:000001">
    <property type="entry name" value="Methyl-accepting chemotaxis sensory transducer"/>
    <property type="match status" value="1"/>
</dbReference>
<dbReference type="CDD" id="cd11386">
    <property type="entry name" value="MCP_signal"/>
    <property type="match status" value="1"/>
</dbReference>
<evidence type="ECO:0000256" key="1">
    <source>
        <dbReference type="ARBA" id="ARBA00004651"/>
    </source>
</evidence>
<dbReference type="InterPro" id="IPR051310">
    <property type="entry name" value="MCP_chemotaxis"/>
</dbReference>
<keyword evidence="4 11" id="KW-0812">Transmembrane</keyword>
<dbReference type="PRINTS" id="PR00260">
    <property type="entry name" value="CHEMTRNSDUCR"/>
</dbReference>
<feature type="coiled-coil region" evidence="9">
    <location>
        <begin position="472"/>
        <end position="510"/>
    </location>
</feature>
<evidence type="ECO:0000256" key="6">
    <source>
        <dbReference type="ARBA" id="ARBA00023136"/>
    </source>
</evidence>
<comment type="subcellular location">
    <subcellularLocation>
        <location evidence="1">Cell membrane</location>
        <topology evidence="1">Multi-pass membrane protein</topology>
    </subcellularLocation>
</comment>
<dbReference type="InterPro" id="IPR004090">
    <property type="entry name" value="Chemotax_Me-accpt_rcpt"/>
</dbReference>
<evidence type="ECO:0000313" key="13">
    <source>
        <dbReference type="EMBL" id="OWW19278.1"/>
    </source>
</evidence>
<evidence type="ECO:0000256" key="4">
    <source>
        <dbReference type="ARBA" id="ARBA00022692"/>
    </source>
</evidence>
<dbReference type="Pfam" id="PF00015">
    <property type="entry name" value="MCPsignal"/>
    <property type="match status" value="1"/>
</dbReference>
<dbReference type="OrthoDB" id="8555762at2"/>
<proteinExistence type="inferred from homology"/>
<keyword evidence="5 11" id="KW-1133">Transmembrane helix</keyword>
<keyword evidence="6 11" id="KW-0472">Membrane</keyword>
<organism evidence="13 14">
    <name type="scientific">Noviherbaspirillum denitrificans</name>
    <dbReference type="NCBI Taxonomy" id="1968433"/>
    <lineage>
        <taxon>Bacteria</taxon>
        <taxon>Pseudomonadati</taxon>
        <taxon>Pseudomonadota</taxon>
        <taxon>Betaproteobacteria</taxon>
        <taxon>Burkholderiales</taxon>
        <taxon>Oxalobacteraceae</taxon>
        <taxon>Noviherbaspirillum</taxon>
    </lineage>
</organism>
<evidence type="ECO:0000256" key="5">
    <source>
        <dbReference type="ARBA" id="ARBA00022989"/>
    </source>
</evidence>
<evidence type="ECO:0000256" key="8">
    <source>
        <dbReference type="PROSITE-ProRule" id="PRU00284"/>
    </source>
</evidence>